<feature type="compositionally biased region" description="Polar residues" evidence="1">
    <location>
        <begin position="88"/>
        <end position="107"/>
    </location>
</feature>
<dbReference type="AlphaFoldDB" id="A0A8J6HZA2"/>
<dbReference type="EMBL" id="JABDTM020002615">
    <property type="protein sequence ID" value="KAH0822386.1"/>
    <property type="molecule type" value="Genomic_DNA"/>
</dbReference>
<reference evidence="2" key="2">
    <citation type="submission" date="2021-08" db="EMBL/GenBank/DDBJ databases">
        <authorList>
            <person name="Eriksson T."/>
        </authorList>
    </citation>
    <scope>NUCLEOTIDE SEQUENCE</scope>
    <source>
        <strain evidence="2">Stoneville</strain>
        <tissue evidence="2">Whole head</tissue>
    </source>
</reference>
<evidence type="ECO:0000256" key="1">
    <source>
        <dbReference type="SAM" id="MobiDB-lite"/>
    </source>
</evidence>
<reference evidence="2" key="1">
    <citation type="journal article" date="2020" name="J Insects Food Feed">
        <title>The yellow mealworm (Tenebrio molitor) genome: a resource for the emerging insects as food and feed industry.</title>
        <authorList>
            <person name="Eriksson T."/>
            <person name="Andere A."/>
            <person name="Kelstrup H."/>
            <person name="Emery V."/>
            <person name="Picard C."/>
        </authorList>
    </citation>
    <scope>NUCLEOTIDE SEQUENCE</scope>
    <source>
        <strain evidence="2">Stoneville</strain>
        <tissue evidence="2">Whole head</tissue>
    </source>
</reference>
<feature type="compositionally biased region" description="Basic and acidic residues" evidence="1">
    <location>
        <begin position="216"/>
        <end position="232"/>
    </location>
</feature>
<sequence length="280" mass="31428">MLSIAISTVNVKESFAGRSDSLLQSWCDVPPMCHEKPRKWKNEEQRSSFLDRRKGNVVSFSTEERKVVRPPSHLFLRENHDEEISCARPTTTTSTSALMGRTSSTAPPDTIFPPKKSYPNAAGRDERKPNRRLMRTARTVKIKLALGALSDRRDRDPAQEKREKSRLDDFSGIEEGPILDHLYSAGQGFIIILGGDEHEPSPSQSGRIPSKRKRRERESESESESESEHDAESNNIACNILRAANKDPKLLPTERATCPALSTIFAKPARQRQILLLVAS</sequence>
<feature type="region of interest" description="Disordered" evidence="1">
    <location>
        <begin position="193"/>
        <end position="233"/>
    </location>
</feature>
<dbReference type="Proteomes" id="UP000719412">
    <property type="component" value="Unassembled WGS sequence"/>
</dbReference>
<evidence type="ECO:0000313" key="2">
    <source>
        <dbReference type="EMBL" id="KAH0822386.1"/>
    </source>
</evidence>
<feature type="compositionally biased region" description="Basic residues" evidence="1">
    <location>
        <begin position="129"/>
        <end position="141"/>
    </location>
</feature>
<gene>
    <name evidence="2" type="ORF">GEV33_000405</name>
</gene>
<protein>
    <submittedName>
        <fullName evidence="2">Uncharacterized protein</fullName>
    </submittedName>
</protein>
<evidence type="ECO:0000313" key="3">
    <source>
        <dbReference type="Proteomes" id="UP000719412"/>
    </source>
</evidence>
<accession>A0A8J6HZA2</accession>
<feature type="compositionally biased region" description="Basic and acidic residues" evidence="1">
    <location>
        <begin position="150"/>
        <end position="169"/>
    </location>
</feature>
<feature type="region of interest" description="Disordered" evidence="1">
    <location>
        <begin position="88"/>
        <end position="169"/>
    </location>
</feature>
<keyword evidence="3" id="KW-1185">Reference proteome</keyword>
<name>A0A8J6HZA2_TENMO</name>
<organism evidence="2 3">
    <name type="scientific">Tenebrio molitor</name>
    <name type="common">Yellow mealworm beetle</name>
    <dbReference type="NCBI Taxonomy" id="7067"/>
    <lineage>
        <taxon>Eukaryota</taxon>
        <taxon>Metazoa</taxon>
        <taxon>Ecdysozoa</taxon>
        <taxon>Arthropoda</taxon>
        <taxon>Hexapoda</taxon>
        <taxon>Insecta</taxon>
        <taxon>Pterygota</taxon>
        <taxon>Neoptera</taxon>
        <taxon>Endopterygota</taxon>
        <taxon>Coleoptera</taxon>
        <taxon>Polyphaga</taxon>
        <taxon>Cucujiformia</taxon>
        <taxon>Tenebrionidae</taxon>
        <taxon>Tenebrio</taxon>
    </lineage>
</organism>
<comment type="caution">
    <text evidence="2">The sequence shown here is derived from an EMBL/GenBank/DDBJ whole genome shotgun (WGS) entry which is preliminary data.</text>
</comment>
<proteinExistence type="predicted"/>